<accession>F4L322</accession>
<dbReference type="STRING" id="760192.Halhy_2815"/>
<evidence type="ECO:0000256" key="1">
    <source>
        <dbReference type="SAM" id="Phobius"/>
    </source>
</evidence>
<reference key="2">
    <citation type="submission" date="2011-04" db="EMBL/GenBank/DDBJ databases">
        <title>Complete sequence of chromosome of Haliscomenobacter hydrossis DSM 1100.</title>
        <authorList>
            <consortium name="US DOE Joint Genome Institute (JGI-PGF)"/>
            <person name="Lucas S."/>
            <person name="Han J."/>
            <person name="Lapidus A."/>
            <person name="Bruce D."/>
            <person name="Goodwin L."/>
            <person name="Pitluck S."/>
            <person name="Peters L."/>
            <person name="Kyrpides N."/>
            <person name="Mavromatis K."/>
            <person name="Ivanova N."/>
            <person name="Ovchinnikova G."/>
            <person name="Pagani I."/>
            <person name="Daligault H."/>
            <person name="Detter J.C."/>
            <person name="Han C."/>
            <person name="Land M."/>
            <person name="Hauser L."/>
            <person name="Markowitz V."/>
            <person name="Cheng J.-F."/>
            <person name="Hugenholtz P."/>
            <person name="Woyke T."/>
            <person name="Wu D."/>
            <person name="Verbarg S."/>
            <person name="Frueling A."/>
            <person name="Brambilla E."/>
            <person name="Klenk H.-P."/>
            <person name="Eisen J.A."/>
        </authorList>
    </citation>
    <scope>NUCLEOTIDE SEQUENCE</scope>
    <source>
        <strain>DSM 1100</strain>
    </source>
</reference>
<dbReference type="AlphaFoldDB" id="F4L322"/>
<keyword evidence="1" id="KW-0472">Membrane</keyword>
<dbReference type="InterPro" id="IPR009793">
    <property type="entry name" value="DUF1361"/>
</dbReference>
<evidence type="ECO:0000313" key="2">
    <source>
        <dbReference type="EMBL" id="AEE50681.1"/>
    </source>
</evidence>
<keyword evidence="3" id="KW-1185">Reference proteome</keyword>
<dbReference type="KEGG" id="hhy:Halhy_2815"/>
<name>F4L322_HALH1</name>
<dbReference type="EMBL" id="CP002691">
    <property type="protein sequence ID" value="AEE50681.1"/>
    <property type="molecule type" value="Genomic_DNA"/>
</dbReference>
<evidence type="ECO:0008006" key="4">
    <source>
        <dbReference type="Google" id="ProtNLM"/>
    </source>
</evidence>
<feature type="transmembrane region" description="Helical" evidence="1">
    <location>
        <begin position="142"/>
        <end position="160"/>
    </location>
</feature>
<feature type="transmembrane region" description="Helical" evidence="1">
    <location>
        <begin position="196"/>
        <end position="216"/>
    </location>
</feature>
<dbReference type="OrthoDB" id="4540541at2"/>
<dbReference type="Proteomes" id="UP000008461">
    <property type="component" value="Chromosome"/>
</dbReference>
<gene>
    <name evidence="2" type="ordered locus">Halhy_2815</name>
</gene>
<reference evidence="2 3" key="1">
    <citation type="journal article" date="2011" name="Stand. Genomic Sci.">
        <title>Complete genome sequence of Haliscomenobacter hydrossis type strain (O).</title>
        <authorList>
            <consortium name="US DOE Joint Genome Institute (JGI-PGF)"/>
            <person name="Daligault H."/>
            <person name="Lapidus A."/>
            <person name="Zeytun A."/>
            <person name="Nolan M."/>
            <person name="Lucas S."/>
            <person name="Del Rio T.G."/>
            <person name="Tice H."/>
            <person name="Cheng J.F."/>
            <person name="Tapia R."/>
            <person name="Han C."/>
            <person name="Goodwin L."/>
            <person name="Pitluck S."/>
            <person name="Liolios K."/>
            <person name="Pagani I."/>
            <person name="Ivanova N."/>
            <person name="Huntemann M."/>
            <person name="Mavromatis K."/>
            <person name="Mikhailova N."/>
            <person name="Pati A."/>
            <person name="Chen A."/>
            <person name="Palaniappan K."/>
            <person name="Land M."/>
            <person name="Hauser L."/>
            <person name="Brambilla E.M."/>
            <person name="Rohde M."/>
            <person name="Verbarg S."/>
            <person name="Goker M."/>
            <person name="Bristow J."/>
            <person name="Eisen J.A."/>
            <person name="Markowitz V."/>
            <person name="Hugenholtz P."/>
            <person name="Kyrpides N.C."/>
            <person name="Klenk H.P."/>
            <person name="Woyke T."/>
        </authorList>
    </citation>
    <scope>NUCLEOTIDE SEQUENCE [LARGE SCALE GENOMIC DNA]</scope>
    <source>
        <strain evidence="3">ATCC 27775 / DSM 1100 / LMG 10767 / O</strain>
    </source>
</reference>
<keyword evidence="1" id="KW-0812">Transmembrane</keyword>
<feature type="transmembrane region" description="Helical" evidence="1">
    <location>
        <begin position="71"/>
        <end position="91"/>
    </location>
</feature>
<sequence length="221" mass="26442">MLQRLKTHQRYYETLFLFLLSCYCFALSLFRLIYSDTLVFIFLNANLFLAFLPWFFSSLLIIYPKLQQRKIAVTLLLCTWLLFFPNAPYILTDLFHLRHQFSMPVWFDLALILSFAWTGLLFGLLSLWDIEKVLRNFLPPRVIPLVSVLLLFLGSFGIYLGRYLRWNSWDILREPFGILYDISDRLVNPLDHPRTWGMTIIMGLFLNMVYWSFHFIRDRTA</sequence>
<keyword evidence="1" id="KW-1133">Transmembrane helix</keyword>
<evidence type="ECO:0000313" key="3">
    <source>
        <dbReference type="Proteomes" id="UP000008461"/>
    </source>
</evidence>
<protein>
    <recommendedName>
        <fullName evidence="4">DUF1361 domain-containing protein</fullName>
    </recommendedName>
</protein>
<feature type="transmembrane region" description="Helical" evidence="1">
    <location>
        <begin position="12"/>
        <end position="34"/>
    </location>
</feature>
<feature type="transmembrane region" description="Helical" evidence="1">
    <location>
        <begin position="111"/>
        <end position="130"/>
    </location>
</feature>
<proteinExistence type="predicted"/>
<organism evidence="2 3">
    <name type="scientific">Haliscomenobacter hydrossis (strain ATCC 27775 / DSM 1100 / LMG 10767 / O)</name>
    <dbReference type="NCBI Taxonomy" id="760192"/>
    <lineage>
        <taxon>Bacteria</taxon>
        <taxon>Pseudomonadati</taxon>
        <taxon>Bacteroidota</taxon>
        <taxon>Saprospiria</taxon>
        <taxon>Saprospirales</taxon>
        <taxon>Haliscomenobacteraceae</taxon>
        <taxon>Haliscomenobacter</taxon>
    </lineage>
</organism>
<dbReference type="Pfam" id="PF07099">
    <property type="entry name" value="DUF1361"/>
    <property type="match status" value="1"/>
</dbReference>
<dbReference type="RefSeq" id="WP_013765229.1">
    <property type="nucleotide sequence ID" value="NC_015510.1"/>
</dbReference>
<dbReference type="eggNOG" id="COG4330">
    <property type="taxonomic scope" value="Bacteria"/>
</dbReference>
<dbReference type="HOGENOM" id="CLU_081833_1_0_10"/>
<feature type="transmembrane region" description="Helical" evidence="1">
    <location>
        <begin position="40"/>
        <end position="64"/>
    </location>
</feature>